<dbReference type="SUPFAM" id="SSF88713">
    <property type="entry name" value="Glycoside hydrolase/deacetylase"/>
    <property type="match status" value="1"/>
</dbReference>
<evidence type="ECO:0000256" key="1">
    <source>
        <dbReference type="SAM" id="MobiDB-lite"/>
    </source>
</evidence>
<gene>
    <name evidence="3" type="ORF">Rhe02_43510</name>
</gene>
<proteinExistence type="predicted"/>
<dbReference type="Pfam" id="PF01522">
    <property type="entry name" value="Polysacc_deac_1"/>
    <property type="match status" value="1"/>
</dbReference>
<reference evidence="3" key="1">
    <citation type="submission" date="2021-01" db="EMBL/GenBank/DDBJ databases">
        <title>Whole genome shotgun sequence of Rhizocola hellebori NBRC 109834.</title>
        <authorList>
            <person name="Komaki H."/>
            <person name="Tamura T."/>
        </authorList>
    </citation>
    <scope>NUCLEOTIDE SEQUENCE</scope>
    <source>
        <strain evidence="3">NBRC 109834</strain>
    </source>
</reference>
<dbReference type="GO" id="GO:0005975">
    <property type="term" value="P:carbohydrate metabolic process"/>
    <property type="evidence" value="ECO:0007669"/>
    <property type="project" value="InterPro"/>
</dbReference>
<comment type="caution">
    <text evidence="3">The sequence shown here is derived from an EMBL/GenBank/DDBJ whole genome shotgun (WGS) entry which is preliminary data.</text>
</comment>
<feature type="domain" description="NodB homology" evidence="2">
    <location>
        <begin position="32"/>
        <end position="233"/>
    </location>
</feature>
<dbReference type="EMBL" id="BONY01000026">
    <property type="protein sequence ID" value="GIH06284.1"/>
    <property type="molecule type" value="Genomic_DNA"/>
</dbReference>
<dbReference type="InterPro" id="IPR011330">
    <property type="entry name" value="Glyco_hydro/deAcase_b/a-brl"/>
</dbReference>
<organism evidence="3 4">
    <name type="scientific">Rhizocola hellebori</name>
    <dbReference type="NCBI Taxonomy" id="1392758"/>
    <lineage>
        <taxon>Bacteria</taxon>
        <taxon>Bacillati</taxon>
        <taxon>Actinomycetota</taxon>
        <taxon>Actinomycetes</taxon>
        <taxon>Micromonosporales</taxon>
        <taxon>Micromonosporaceae</taxon>
        <taxon>Rhizocola</taxon>
    </lineage>
</organism>
<protein>
    <submittedName>
        <fullName evidence="3">Lipoprotein</fullName>
    </submittedName>
</protein>
<feature type="region of interest" description="Disordered" evidence="1">
    <location>
        <begin position="1"/>
        <end position="28"/>
    </location>
</feature>
<dbReference type="AlphaFoldDB" id="A0A8J3Q917"/>
<evidence type="ECO:0000313" key="4">
    <source>
        <dbReference type="Proteomes" id="UP000612899"/>
    </source>
</evidence>
<dbReference type="InterPro" id="IPR002509">
    <property type="entry name" value="NODB_dom"/>
</dbReference>
<dbReference type="PANTHER" id="PTHR10587:SF134">
    <property type="entry name" value="SECRETED PROTEIN"/>
    <property type="match status" value="1"/>
</dbReference>
<sequence>MSAEPIAARPQPGAVDPGRTPPIVDHGPRGQKVVALTFDADMTPSMLAALKSGQVKSYANLAILDILEERRVPATFFVTGMWAERYPDVLERIAAQDRNEIANHTYRHAAYKPNCYTLEQLPRTEMTADARRTFEVLAPFGGNQTHYFRFPGLCHDAAALTALAPLGVTVVDGDVVSGDPFATAAAPIVRAVLDRVQPGSIVVMHITEANAAFTDEALVPILEGLAQRGLRPVKLSELLASVP</sequence>
<keyword evidence="3" id="KW-0449">Lipoprotein</keyword>
<accession>A0A8J3Q917</accession>
<dbReference type="GO" id="GO:0016810">
    <property type="term" value="F:hydrolase activity, acting on carbon-nitrogen (but not peptide) bonds"/>
    <property type="evidence" value="ECO:0007669"/>
    <property type="project" value="InterPro"/>
</dbReference>
<dbReference type="InterPro" id="IPR050248">
    <property type="entry name" value="Polysacc_deacetylase_ArnD"/>
</dbReference>
<dbReference type="PROSITE" id="PS51677">
    <property type="entry name" value="NODB"/>
    <property type="match status" value="1"/>
</dbReference>
<dbReference type="Gene3D" id="3.20.20.370">
    <property type="entry name" value="Glycoside hydrolase/deacetylase"/>
    <property type="match status" value="1"/>
</dbReference>
<evidence type="ECO:0000313" key="3">
    <source>
        <dbReference type="EMBL" id="GIH06284.1"/>
    </source>
</evidence>
<keyword evidence="4" id="KW-1185">Reference proteome</keyword>
<dbReference type="Proteomes" id="UP000612899">
    <property type="component" value="Unassembled WGS sequence"/>
</dbReference>
<dbReference type="PANTHER" id="PTHR10587">
    <property type="entry name" value="GLYCOSYL TRANSFERASE-RELATED"/>
    <property type="match status" value="1"/>
</dbReference>
<evidence type="ECO:0000259" key="2">
    <source>
        <dbReference type="PROSITE" id="PS51677"/>
    </source>
</evidence>
<name>A0A8J3Q917_9ACTN</name>